<name>A0A1I4I9Z1_9HYPH</name>
<dbReference type="STRING" id="582667.SAMN05192568_10066"/>
<keyword evidence="3" id="KW-0067">ATP-binding</keyword>
<dbReference type="InterPro" id="IPR001611">
    <property type="entry name" value="Leu-rich_rpt"/>
</dbReference>
<dbReference type="SUPFAM" id="SSF52058">
    <property type="entry name" value="L domain-like"/>
    <property type="match status" value="1"/>
</dbReference>
<feature type="domain" description="Protein kinase" evidence="4">
    <location>
        <begin position="205"/>
        <end position="432"/>
    </location>
</feature>
<dbReference type="RefSeq" id="WP_092038746.1">
    <property type="nucleotide sequence ID" value="NZ_FOTK01000006.1"/>
</dbReference>
<dbReference type="Proteomes" id="UP000199048">
    <property type="component" value="Unassembled WGS sequence"/>
</dbReference>
<feature type="binding site" evidence="3">
    <location>
        <position position="236"/>
    </location>
    <ligand>
        <name>ATP</name>
        <dbReference type="ChEBI" id="CHEBI:30616"/>
    </ligand>
</feature>
<dbReference type="EMBL" id="FOTK01000006">
    <property type="protein sequence ID" value="SFL50873.1"/>
    <property type="molecule type" value="Genomic_DNA"/>
</dbReference>
<dbReference type="GO" id="GO:0005524">
    <property type="term" value="F:ATP binding"/>
    <property type="evidence" value="ECO:0007669"/>
    <property type="project" value="UniProtKB-UniRule"/>
</dbReference>
<dbReference type="InterPro" id="IPR050216">
    <property type="entry name" value="LRR_domain-containing"/>
</dbReference>
<gene>
    <name evidence="5" type="ORF">SAMN05192568_10066</name>
</gene>
<dbReference type="Pfam" id="PF07714">
    <property type="entry name" value="PK_Tyr_Ser-Thr"/>
    <property type="match status" value="1"/>
</dbReference>
<dbReference type="PROSITE" id="PS50011">
    <property type="entry name" value="PROTEIN_KINASE_DOM"/>
    <property type="match status" value="1"/>
</dbReference>
<dbReference type="PROSITE" id="PS00107">
    <property type="entry name" value="PROTEIN_KINASE_ATP"/>
    <property type="match status" value="1"/>
</dbReference>
<evidence type="ECO:0000256" key="1">
    <source>
        <dbReference type="ARBA" id="ARBA00022614"/>
    </source>
</evidence>
<dbReference type="InterPro" id="IPR000719">
    <property type="entry name" value="Prot_kinase_dom"/>
</dbReference>
<dbReference type="OrthoDB" id="8532199at2"/>
<organism evidence="5 6">
    <name type="scientific">Methylobacterium pseudosasicola</name>
    <dbReference type="NCBI Taxonomy" id="582667"/>
    <lineage>
        <taxon>Bacteria</taxon>
        <taxon>Pseudomonadati</taxon>
        <taxon>Pseudomonadota</taxon>
        <taxon>Alphaproteobacteria</taxon>
        <taxon>Hyphomicrobiales</taxon>
        <taxon>Methylobacteriaceae</taxon>
        <taxon>Methylobacterium</taxon>
    </lineage>
</organism>
<dbReference type="SMART" id="SM00369">
    <property type="entry name" value="LRR_TYP"/>
    <property type="match status" value="4"/>
</dbReference>
<dbReference type="Gene3D" id="3.80.10.10">
    <property type="entry name" value="Ribonuclease Inhibitor"/>
    <property type="match status" value="1"/>
</dbReference>
<evidence type="ECO:0000313" key="5">
    <source>
        <dbReference type="EMBL" id="SFL50873.1"/>
    </source>
</evidence>
<accession>A0A1I4I9Z1</accession>
<protein>
    <submittedName>
        <fullName evidence="5">Protein tyrosine kinase</fullName>
    </submittedName>
</protein>
<dbReference type="PANTHER" id="PTHR48051">
    <property type="match status" value="1"/>
</dbReference>
<keyword evidence="5" id="KW-0808">Transferase</keyword>
<dbReference type="InterPro" id="IPR001245">
    <property type="entry name" value="Ser-Thr/Tyr_kinase_cat_dom"/>
</dbReference>
<dbReference type="InterPro" id="IPR032675">
    <property type="entry name" value="LRR_dom_sf"/>
</dbReference>
<dbReference type="SUPFAM" id="SSF56112">
    <property type="entry name" value="Protein kinase-like (PK-like)"/>
    <property type="match status" value="1"/>
</dbReference>
<keyword evidence="2" id="KW-0677">Repeat</keyword>
<reference evidence="6" key="1">
    <citation type="submission" date="2016-10" db="EMBL/GenBank/DDBJ databases">
        <authorList>
            <person name="Varghese N."/>
            <person name="Submissions S."/>
        </authorList>
    </citation>
    <scope>NUCLEOTIDE SEQUENCE [LARGE SCALE GENOMIC DNA]</scope>
    <source>
        <strain evidence="6">BL36</strain>
    </source>
</reference>
<dbReference type="GO" id="GO:0004672">
    <property type="term" value="F:protein kinase activity"/>
    <property type="evidence" value="ECO:0007669"/>
    <property type="project" value="InterPro"/>
</dbReference>
<dbReference type="AlphaFoldDB" id="A0A1I4I9Z1"/>
<keyword evidence="5" id="KW-0418">Kinase</keyword>
<dbReference type="PANTHER" id="PTHR48051:SF1">
    <property type="entry name" value="RAS SUPPRESSOR PROTEIN 1"/>
    <property type="match status" value="1"/>
</dbReference>
<dbReference type="InterPro" id="IPR011009">
    <property type="entry name" value="Kinase-like_dom_sf"/>
</dbReference>
<evidence type="ECO:0000256" key="2">
    <source>
        <dbReference type="ARBA" id="ARBA00022737"/>
    </source>
</evidence>
<evidence type="ECO:0000259" key="4">
    <source>
        <dbReference type="PROSITE" id="PS50011"/>
    </source>
</evidence>
<dbReference type="Gene3D" id="1.10.510.10">
    <property type="entry name" value="Transferase(Phosphotransferase) domain 1"/>
    <property type="match status" value="1"/>
</dbReference>
<keyword evidence="3" id="KW-0547">Nucleotide-binding</keyword>
<dbReference type="Pfam" id="PF00560">
    <property type="entry name" value="LRR_1"/>
    <property type="match status" value="1"/>
</dbReference>
<keyword evidence="1" id="KW-0433">Leucine-rich repeat</keyword>
<sequence>MDRTETLAALRRGALAGARELRLPDGLSEFPREIFGLADTLEVLDLGRGGFTDLPDDLGRLNHLRVLFASGNRFERLPPVLGDCPTLSQLGFRGCGIREVPAEALPRDLRWLTLTDNAIETLPDALGERPLLQKLMLAGNRIARLPASLAAADNLELIRLSCNRLDTLPPWLARLPRLAWISYAGNPAEPITEPNPSTPVPWAALEIGDLLGEGASGRVYRTVWHDPFGPQAVALKLFKGAMTSDGLPEREMEACLAAGTHAALTGALGRLVDHPDGAQGLLLRLLPAQWRVLAGPPSLASCSRDVYDPALRLNTEKALKIASAVAEAVAHLHGRGLIHGDVYAHNTLWDAETGAAVLSDFGAASALAAGAEGAALRRVEVRAVGILMNELVDRCHVAPYGLRPLAEACLQANPEERPGLEEVIAGIEQIAV</sequence>
<evidence type="ECO:0000313" key="6">
    <source>
        <dbReference type="Proteomes" id="UP000199048"/>
    </source>
</evidence>
<dbReference type="InterPro" id="IPR003591">
    <property type="entry name" value="Leu-rich_rpt_typical-subtyp"/>
</dbReference>
<evidence type="ECO:0000256" key="3">
    <source>
        <dbReference type="PROSITE-ProRule" id="PRU10141"/>
    </source>
</evidence>
<dbReference type="InterPro" id="IPR017441">
    <property type="entry name" value="Protein_kinase_ATP_BS"/>
</dbReference>
<proteinExistence type="predicted"/>
<dbReference type="GO" id="GO:0005737">
    <property type="term" value="C:cytoplasm"/>
    <property type="evidence" value="ECO:0007669"/>
    <property type="project" value="TreeGrafter"/>
</dbReference>
<keyword evidence="6" id="KW-1185">Reference proteome</keyword>